<protein>
    <recommendedName>
        <fullName evidence="4">Probable endolytic peptidoglycan transglycosylase RlpA</fullName>
        <ecNumber evidence="4">4.2.2.-</ecNumber>
    </recommendedName>
</protein>
<dbReference type="GO" id="GO:0042834">
    <property type="term" value="F:peptidoglycan binding"/>
    <property type="evidence" value="ECO:0007669"/>
    <property type="project" value="InterPro"/>
</dbReference>
<evidence type="ECO:0000256" key="2">
    <source>
        <dbReference type="ARBA" id="ARBA00023239"/>
    </source>
</evidence>
<feature type="domain" description="SPOR" evidence="6">
    <location>
        <begin position="143"/>
        <end position="221"/>
    </location>
</feature>
<dbReference type="InterPro" id="IPR036908">
    <property type="entry name" value="RlpA-like_sf"/>
</dbReference>
<dbReference type="PROSITE" id="PS51257">
    <property type="entry name" value="PROKAR_LIPOPROTEIN"/>
    <property type="match status" value="1"/>
</dbReference>
<dbReference type="Pfam" id="PF03330">
    <property type="entry name" value="DPBB_1"/>
    <property type="match status" value="1"/>
</dbReference>
<dbReference type="InterPro" id="IPR007730">
    <property type="entry name" value="SPOR-like_dom"/>
</dbReference>
<dbReference type="InterPro" id="IPR034718">
    <property type="entry name" value="RlpA"/>
</dbReference>
<proteinExistence type="inferred from homology"/>
<dbReference type="GO" id="GO:0000270">
    <property type="term" value="P:peptidoglycan metabolic process"/>
    <property type="evidence" value="ECO:0007669"/>
    <property type="project" value="UniProtKB-UniRule"/>
</dbReference>
<dbReference type="GO" id="GO:0005886">
    <property type="term" value="C:plasma membrane"/>
    <property type="evidence" value="ECO:0007669"/>
    <property type="project" value="UniProtKB-SubCell"/>
</dbReference>
<dbReference type="EC" id="4.2.2.-" evidence="4"/>
<accession>A0A1F7REB9</accession>
<dbReference type="HAMAP" id="MF_02071">
    <property type="entry name" value="RlpA"/>
    <property type="match status" value="1"/>
</dbReference>
<dbReference type="AlphaFoldDB" id="A0A1F7REB9"/>
<evidence type="ECO:0000256" key="4">
    <source>
        <dbReference type="HAMAP-Rule" id="MF_02071"/>
    </source>
</evidence>
<comment type="caution">
    <text evidence="7">The sequence shown here is derived from an EMBL/GenBank/DDBJ whole genome shotgun (WGS) entry which is preliminary data.</text>
</comment>
<dbReference type="NCBIfam" id="TIGR00413">
    <property type="entry name" value="rlpA"/>
    <property type="match status" value="1"/>
</dbReference>
<dbReference type="Proteomes" id="UP000178526">
    <property type="component" value="Unassembled WGS sequence"/>
</dbReference>
<evidence type="ECO:0000313" key="7">
    <source>
        <dbReference type="EMBL" id="OGL39284.1"/>
    </source>
</evidence>
<dbReference type="PANTHER" id="PTHR34183:SF1">
    <property type="entry name" value="ENDOLYTIC PEPTIDOGLYCAN TRANSGLYCOSYLASE RLPA"/>
    <property type="match status" value="1"/>
</dbReference>
<keyword evidence="4" id="KW-0449">Lipoprotein</keyword>
<dbReference type="GO" id="GO:0071555">
    <property type="term" value="P:cell wall organization"/>
    <property type="evidence" value="ECO:0007669"/>
    <property type="project" value="UniProtKB-KW"/>
</dbReference>
<dbReference type="InterPro" id="IPR009009">
    <property type="entry name" value="RlpA-like_DPBB"/>
</dbReference>
<keyword evidence="4" id="KW-0564">Palmitate</keyword>
<comment type="similarity">
    <text evidence="4 5">Belongs to the RlpA family.</text>
</comment>
<organism evidence="7 8">
    <name type="scientific">Candidatus Schekmanbacteria bacterium GWA2_38_11</name>
    <dbReference type="NCBI Taxonomy" id="1817876"/>
    <lineage>
        <taxon>Bacteria</taxon>
        <taxon>Candidatus Schekmaniibacteriota</taxon>
    </lineage>
</organism>
<keyword evidence="4" id="KW-0472">Membrane</keyword>
<dbReference type="InterPro" id="IPR012997">
    <property type="entry name" value="RplA"/>
</dbReference>
<dbReference type="Gene3D" id="3.30.70.1070">
    <property type="entry name" value="Sporulation related repeat"/>
    <property type="match status" value="1"/>
</dbReference>
<evidence type="ECO:0000259" key="6">
    <source>
        <dbReference type="PROSITE" id="PS51724"/>
    </source>
</evidence>
<dbReference type="Gene3D" id="2.40.40.10">
    <property type="entry name" value="RlpA-like domain"/>
    <property type="match status" value="1"/>
</dbReference>
<sequence>MAKLKNSKVLGFIILVSLFSLLSSSCTVLRGKPEVSRLFYKEKGLASWYGEDFHGRPTSSGEIYDMYGLTAAHRTLPLQTMVHVTNLENGKSVNVKINDRGPFVGGRVIDLSYGAARILNMVEAGISMVTLEVVDTNIDFEDKLKIGVFTVQVGAFLVRENAERLMRNLNKKYGDAYITIYETNSKKFNRVRVGSFLTLEEAQKFAKKLEEKKFNTFVARKD</sequence>
<keyword evidence="4" id="KW-1003">Cell membrane</keyword>
<dbReference type="PANTHER" id="PTHR34183">
    <property type="entry name" value="ENDOLYTIC PEPTIDOGLYCAN TRANSGLYCOSYLASE RLPA"/>
    <property type="match status" value="1"/>
</dbReference>
<comment type="function">
    <text evidence="4">Lytic transglycosylase with a strong preference for naked glycan strands that lack stem peptides.</text>
</comment>
<gene>
    <name evidence="4" type="primary">rlpA</name>
    <name evidence="7" type="ORF">A2042_07335</name>
</gene>
<dbReference type="SUPFAM" id="SSF50685">
    <property type="entry name" value="Barwin-like endoglucanases"/>
    <property type="match status" value="1"/>
</dbReference>
<dbReference type="GO" id="GO:0008932">
    <property type="term" value="F:lytic endotransglycosylase activity"/>
    <property type="evidence" value="ECO:0007669"/>
    <property type="project" value="UniProtKB-UniRule"/>
</dbReference>
<reference evidence="7 8" key="1">
    <citation type="journal article" date="2016" name="Nat. Commun.">
        <title>Thousands of microbial genomes shed light on interconnected biogeochemical processes in an aquifer system.</title>
        <authorList>
            <person name="Anantharaman K."/>
            <person name="Brown C.T."/>
            <person name="Hug L.A."/>
            <person name="Sharon I."/>
            <person name="Castelle C.J."/>
            <person name="Probst A.J."/>
            <person name="Thomas B.C."/>
            <person name="Singh A."/>
            <person name="Wilkins M.J."/>
            <person name="Karaoz U."/>
            <person name="Brodie E.L."/>
            <person name="Williams K.H."/>
            <person name="Hubbard S.S."/>
            <person name="Banfield J.F."/>
        </authorList>
    </citation>
    <scope>NUCLEOTIDE SEQUENCE [LARGE SCALE GENOMIC DNA]</scope>
</reference>
<dbReference type="SUPFAM" id="SSF110997">
    <property type="entry name" value="Sporulation related repeat"/>
    <property type="match status" value="1"/>
</dbReference>
<evidence type="ECO:0000256" key="5">
    <source>
        <dbReference type="RuleBase" id="RU003495"/>
    </source>
</evidence>
<keyword evidence="1" id="KW-0732">Signal</keyword>
<dbReference type="CDD" id="cd22268">
    <property type="entry name" value="DPBB_RlpA-like"/>
    <property type="match status" value="1"/>
</dbReference>
<name>A0A1F7REB9_9BACT</name>
<dbReference type="PROSITE" id="PS51724">
    <property type="entry name" value="SPOR"/>
    <property type="match status" value="1"/>
</dbReference>
<dbReference type="InterPro" id="IPR036680">
    <property type="entry name" value="SPOR-like_sf"/>
</dbReference>
<comment type="subcellular location">
    <subcellularLocation>
        <location evidence="4">Cell membrane</location>
        <topology evidence="4">Lipid-anchor</topology>
    </subcellularLocation>
</comment>
<dbReference type="Pfam" id="PF05036">
    <property type="entry name" value="SPOR"/>
    <property type="match status" value="1"/>
</dbReference>
<evidence type="ECO:0000256" key="3">
    <source>
        <dbReference type="ARBA" id="ARBA00023316"/>
    </source>
</evidence>
<keyword evidence="2 4" id="KW-0456">Lyase</keyword>
<keyword evidence="3 4" id="KW-0961">Cell wall biogenesis/degradation</keyword>
<evidence type="ECO:0000256" key="1">
    <source>
        <dbReference type="ARBA" id="ARBA00022729"/>
    </source>
</evidence>
<dbReference type="EMBL" id="MGDB01000123">
    <property type="protein sequence ID" value="OGL39284.1"/>
    <property type="molecule type" value="Genomic_DNA"/>
</dbReference>
<evidence type="ECO:0000313" key="8">
    <source>
        <dbReference type="Proteomes" id="UP000178526"/>
    </source>
</evidence>